<gene>
    <name evidence="2" type="ORF">FHW12_003407</name>
</gene>
<keyword evidence="3" id="KW-1185">Reference proteome</keyword>
<comment type="caution">
    <text evidence="2">The sequence shown here is derived from an EMBL/GenBank/DDBJ whole genome shotgun (WGS) entry which is preliminary data.</text>
</comment>
<dbReference type="AlphaFoldDB" id="A0A839FAM4"/>
<keyword evidence="1" id="KW-0732">Signal</keyword>
<feature type="signal peptide" evidence="1">
    <location>
        <begin position="1"/>
        <end position="25"/>
    </location>
</feature>
<evidence type="ECO:0000313" key="3">
    <source>
        <dbReference type="Proteomes" id="UP000550401"/>
    </source>
</evidence>
<evidence type="ECO:0000313" key="2">
    <source>
        <dbReference type="EMBL" id="MBA8889164.1"/>
    </source>
</evidence>
<evidence type="ECO:0008006" key="4">
    <source>
        <dbReference type="Google" id="ProtNLM"/>
    </source>
</evidence>
<reference evidence="2 3" key="1">
    <citation type="submission" date="2020-07" db="EMBL/GenBank/DDBJ databases">
        <title>Genomic Encyclopedia of Type Strains, Phase IV (KMG-V): Genome sequencing to study the core and pangenomes of soil and plant-associated prokaryotes.</title>
        <authorList>
            <person name="Whitman W."/>
        </authorList>
    </citation>
    <scope>NUCLEOTIDE SEQUENCE [LARGE SCALE GENOMIC DNA]</scope>
    <source>
        <strain evidence="2 3">RH2WT43</strain>
    </source>
</reference>
<sequence length="344" mass="34416">MSRLSLFARAALAALPAFVALPAPASVLTLSRQDDATAIVRDAASGDVTSGVLAASSDRLLVPLGALAADDAHHLLYVAVAPDPAGAMPGAPVAIVPVAYGVSPVPSGTVVAPDGMTVAALAFDAPASRLVGLFVDPAGIAQAQIFSVATHGGTALDPPVTTPAMGGCCRLAAGIAAWRATSEDLLMVGRRDGDTEDHLLRFDFASGLALTDAYPIAGDHVVALAVDAADSNVYAVLRSALDFTYLARVTWSTPGSPVTLSAIGSAPATCCFVGTGPGAIDGALGARAMHVFGKDAATPAAMQLYAFDLASGNPTVANAATDGYGLWTDGAAVVDDVIFADGFD</sequence>
<accession>A0A839FAM4</accession>
<evidence type="ECO:0000256" key="1">
    <source>
        <dbReference type="SAM" id="SignalP"/>
    </source>
</evidence>
<feature type="chain" id="PRO_5032428534" description="BPP domain-containing protein" evidence="1">
    <location>
        <begin position="26"/>
        <end position="344"/>
    </location>
</feature>
<dbReference type="RefSeq" id="WP_182532213.1">
    <property type="nucleotide sequence ID" value="NZ_JACGXL010000006.1"/>
</dbReference>
<proteinExistence type="predicted"/>
<dbReference type="EMBL" id="JACGXL010000006">
    <property type="protein sequence ID" value="MBA8889164.1"/>
    <property type="molecule type" value="Genomic_DNA"/>
</dbReference>
<organism evidence="2 3">
    <name type="scientific">Dokdonella fugitiva</name>
    <dbReference type="NCBI Taxonomy" id="328517"/>
    <lineage>
        <taxon>Bacteria</taxon>
        <taxon>Pseudomonadati</taxon>
        <taxon>Pseudomonadota</taxon>
        <taxon>Gammaproteobacteria</taxon>
        <taxon>Lysobacterales</taxon>
        <taxon>Rhodanobacteraceae</taxon>
        <taxon>Dokdonella</taxon>
    </lineage>
</organism>
<name>A0A839FAM4_9GAMM</name>
<protein>
    <recommendedName>
        <fullName evidence="4">BPP domain-containing protein</fullName>
    </recommendedName>
</protein>
<dbReference type="Proteomes" id="UP000550401">
    <property type="component" value="Unassembled WGS sequence"/>
</dbReference>